<comment type="subunit">
    <text evidence="2">Homodimer.</text>
</comment>
<dbReference type="GO" id="GO:0006094">
    <property type="term" value="P:gluconeogenesis"/>
    <property type="evidence" value="ECO:0007669"/>
    <property type="project" value="UniProtKB-KW"/>
</dbReference>
<dbReference type="InterPro" id="IPR000652">
    <property type="entry name" value="Triosephosphate_isomerase"/>
</dbReference>
<comment type="similarity">
    <text evidence="1 4">Belongs to the triosephosphate isomerase family.</text>
</comment>
<evidence type="ECO:0000256" key="1">
    <source>
        <dbReference type="ARBA" id="ARBA00007422"/>
    </source>
</evidence>
<proteinExistence type="inferred from homology"/>
<evidence type="ECO:0000256" key="3">
    <source>
        <dbReference type="ARBA" id="ARBA00023235"/>
    </source>
</evidence>
<dbReference type="EMBL" id="CAMPGE010009986">
    <property type="protein sequence ID" value="CAI2368843.1"/>
    <property type="molecule type" value="Genomic_DNA"/>
</dbReference>
<keyword evidence="4" id="KW-0312">Gluconeogenesis</keyword>
<dbReference type="InterPro" id="IPR035990">
    <property type="entry name" value="TIM_sf"/>
</dbReference>
<dbReference type="GO" id="GO:0046166">
    <property type="term" value="P:glyceraldehyde-3-phosphate biosynthetic process"/>
    <property type="evidence" value="ECO:0007669"/>
    <property type="project" value="TreeGrafter"/>
</dbReference>
<keyword evidence="4" id="KW-0324">Glycolysis</keyword>
<dbReference type="CDD" id="cd00311">
    <property type="entry name" value="TIM"/>
    <property type="match status" value="1"/>
</dbReference>
<dbReference type="GO" id="GO:0005829">
    <property type="term" value="C:cytosol"/>
    <property type="evidence" value="ECO:0007669"/>
    <property type="project" value="TreeGrafter"/>
</dbReference>
<dbReference type="Pfam" id="PF00121">
    <property type="entry name" value="TIM"/>
    <property type="match status" value="1"/>
</dbReference>
<comment type="catalytic activity">
    <reaction evidence="4">
        <text>D-glyceraldehyde 3-phosphate = dihydroxyacetone phosphate</text>
        <dbReference type="Rhea" id="RHEA:18585"/>
        <dbReference type="ChEBI" id="CHEBI:57642"/>
        <dbReference type="ChEBI" id="CHEBI:59776"/>
        <dbReference type="EC" id="5.3.1.1"/>
    </reaction>
</comment>
<keyword evidence="3 4" id="KW-0413">Isomerase</keyword>
<comment type="pathway">
    <text evidence="4">Carbohydrate degradation; glycolysis; D-glyceraldehyde 3-phosphate from glycerone phosphate: step 1/1.</text>
</comment>
<dbReference type="InterPro" id="IPR013785">
    <property type="entry name" value="Aldolase_TIM"/>
</dbReference>
<evidence type="ECO:0000313" key="5">
    <source>
        <dbReference type="EMBL" id="CAI2368843.1"/>
    </source>
</evidence>
<dbReference type="SUPFAM" id="SSF51351">
    <property type="entry name" value="Triosephosphate isomerase (TIM)"/>
    <property type="match status" value="1"/>
</dbReference>
<organism evidence="5 6">
    <name type="scientific">Euplotes crassus</name>
    <dbReference type="NCBI Taxonomy" id="5936"/>
    <lineage>
        <taxon>Eukaryota</taxon>
        <taxon>Sar</taxon>
        <taxon>Alveolata</taxon>
        <taxon>Ciliophora</taxon>
        <taxon>Intramacronucleata</taxon>
        <taxon>Spirotrichea</taxon>
        <taxon>Hypotrichia</taxon>
        <taxon>Euplotida</taxon>
        <taxon>Euplotidae</taxon>
        <taxon>Moneuplotes</taxon>
    </lineage>
</organism>
<sequence length="110" mass="12352">MCLLPTTFHIAMAKIMVADNVKVGSQNVFMHGTGTYTGEIAAEHLKYFNLEWAIVGRSERRSLYGENSNVIGTKVSNSLEQGFDLILCIGETFDQREFNSTNDMLKEQLD</sequence>
<dbReference type="Proteomes" id="UP001295684">
    <property type="component" value="Unassembled WGS sequence"/>
</dbReference>
<dbReference type="GO" id="GO:0019563">
    <property type="term" value="P:glycerol catabolic process"/>
    <property type="evidence" value="ECO:0007669"/>
    <property type="project" value="TreeGrafter"/>
</dbReference>
<evidence type="ECO:0000256" key="2">
    <source>
        <dbReference type="ARBA" id="ARBA00011738"/>
    </source>
</evidence>
<gene>
    <name evidence="5" type="ORF">ECRASSUSDP1_LOCUS10139</name>
</gene>
<dbReference type="Gene3D" id="3.20.20.70">
    <property type="entry name" value="Aldolase class I"/>
    <property type="match status" value="1"/>
</dbReference>
<dbReference type="GO" id="GO:0004807">
    <property type="term" value="F:triose-phosphate isomerase activity"/>
    <property type="evidence" value="ECO:0007669"/>
    <property type="project" value="UniProtKB-EC"/>
</dbReference>
<evidence type="ECO:0000313" key="6">
    <source>
        <dbReference type="Proteomes" id="UP001295684"/>
    </source>
</evidence>
<name>A0AAD1UGC5_EUPCR</name>
<dbReference type="EC" id="5.3.1.1" evidence="4"/>
<evidence type="ECO:0000256" key="4">
    <source>
        <dbReference type="RuleBase" id="RU363013"/>
    </source>
</evidence>
<comment type="caution">
    <text evidence="5">The sequence shown here is derived from an EMBL/GenBank/DDBJ whole genome shotgun (WGS) entry which is preliminary data.</text>
</comment>
<keyword evidence="6" id="KW-1185">Reference proteome</keyword>
<dbReference type="PROSITE" id="PS51440">
    <property type="entry name" value="TIM_2"/>
    <property type="match status" value="1"/>
</dbReference>
<protein>
    <recommendedName>
        <fullName evidence="4">Triosephosphate isomerase</fullName>
        <ecNumber evidence="4">5.3.1.1</ecNumber>
    </recommendedName>
</protein>
<dbReference type="GO" id="GO:0006096">
    <property type="term" value="P:glycolytic process"/>
    <property type="evidence" value="ECO:0007669"/>
    <property type="project" value="UniProtKB-KW"/>
</dbReference>
<comment type="pathway">
    <text evidence="4">Carbohydrate biosynthesis; gluconeogenesis.</text>
</comment>
<dbReference type="PANTHER" id="PTHR21139:SF2">
    <property type="entry name" value="TRIOSEPHOSPHATE ISOMERASE"/>
    <property type="match status" value="1"/>
</dbReference>
<dbReference type="PANTHER" id="PTHR21139">
    <property type="entry name" value="TRIOSEPHOSPHATE ISOMERASE"/>
    <property type="match status" value="1"/>
</dbReference>
<dbReference type="AlphaFoldDB" id="A0AAD1UGC5"/>
<accession>A0AAD1UGC5</accession>
<reference evidence="5" key="1">
    <citation type="submission" date="2023-07" db="EMBL/GenBank/DDBJ databases">
        <authorList>
            <consortium name="AG Swart"/>
            <person name="Singh M."/>
            <person name="Singh A."/>
            <person name="Seah K."/>
            <person name="Emmerich C."/>
        </authorList>
    </citation>
    <scope>NUCLEOTIDE SEQUENCE</scope>
    <source>
        <strain evidence="5">DP1</strain>
    </source>
</reference>